<protein>
    <submittedName>
        <fullName evidence="1">Uncharacterized protein</fullName>
    </submittedName>
</protein>
<evidence type="ECO:0000313" key="1">
    <source>
        <dbReference type="EMBL" id="DAF51628.1"/>
    </source>
</evidence>
<organism evidence="1">
    <name type="scientific">Phage sp. ctgh419</name>
    <dbReference type="NCBI Taxonomy" id="2828009"/>
    <lineage>
        <taxon>Viruses</taxon>
    </lineage>
</organism>
<dbReference type="EMBL" id="BK032618">
    <property type="protein sequence ID" value="DAF51628.1"/>
    <property type="molecule type" value="Genomic_DNA"/>
</dbReference>
<proteinExistence type="predicted"/>
<sequence length="73" mass="8069">MPFFPISVTPIYLKLIEFLFSSSLTFLKNLLSCSFASSKLSGLSSFLYLSTICQSPALKLPNINLCIFLTLLA</sequence>
<name>A0A8S5SKN9_9VIRU</name>
<accession>A0A8S5SKN9</accession>
<reference evidence="1" key="1">
    <citation type="journal article" date="2021" name="Proc. Natl. Acad. Sci. U.S.A.">
        <title>A Catalog of Tens of Thousands of Viruses from Human Metagenomes Reveals Hidden Associations with Chronic Diseases.</title>
        <authorList>
            <person name="Tisza M.J."/>
            <person name="Buck C.B."/>
        </authorList>
    </citation>
    <scope>NUCLEOTIDE SEQUENCE</scope>
    <source>
        <strain evidence="1">Ctgh419</strain>
    </source>
</reference>